<sequence length="352" mass="40747">MSKIWFLISFLSVFAIGAHSQEMDSLLPYQKYKNRLVLYSDFGWSTAPMSISYPFTQEIKHVKFRNNFNPVLGFGFSYKWMSLRFGITLPNSVRSKNKFGKTTYYDLGFDFSFKNMYFDVDWHLYQGYAMKNADRWNDTISPDEPNLIREDINAASFSINAWQFFKNDFKMAAFKGKTASYHRDVRTFYLKYTTNYYGISSAQPILPIELQDTAESKTSASVIGAFDVGVVPGYAYVRRWRIFQIGIMGGLGLVLQSKIYTFEGTTRSFLGLAPRVDFKIVGGINKPKYFIMFVSDFDNKSIAFNDFSYKQTYYNLRIVGGIRLNVSKKKEAREAAEKKAQDEAEKEKRKNL</sequence>
<evidence type="ECO:0000313" key="2">
    <source>
        <dbReference type="EMBL" id="TSJ47643.1"/>
    </source>
</evidence>
<feature type="signal peptide" evidence="1">
    <location>
        <begin position="1"/>
        <end position="20"/>
    </location>
</feature>
<organism evidence="2 3">
    <name type="scientific">Fluviicola chungangensis</name>
    <dbReference type="NCBI Taxonomy" id="2597671"/>
    <lineage>
        <taxon>Bacteria</taxon>
        <taxon>Pseudomonadati</taxon>
        <taxon>Bacteroidota</taxon>
        <taxon>Flavobacteriia</taxon>
        <taxon>Flavobacteriales</taxon>
        <taxon>Crocinitomicaceae</taxon>
        <taxon>Fluviicola</taxon>
    </lineage>
</organism>
<dbReference type="Pfam" id="PF14391">
    <property type="entry name" value="DUF4421"/>
    <property type="match status" value="1"/>
</dbReference>
<dbReference type="Proteomes" id="UP000316008">
    <property type="component" value="Unassembled WGS sequence"/>
</dbReference>
<dbReference type="InterPro" id="IPR025535">
    <property type="entry name" value="DUF4421"/>
</dbReference>
<accession>A0A556N6F1</accession>
<dbReference type="EMBL" id="VLPL01000001">
    <property type="protein sequence ID" value="TSJ47643.1"/>
    <property type="molecule type" value="Genomic_DNA"/>
</dbReference>
<reference evidence="2 3" key="1">
    <citation type="submission" date="2019-07" db="EMBL/GenBank/DDBJ databases">
        <authorList>
            <person name="Huq M.A."/>
        </authorList>
    </citation>
    <scope>NUCLEOTIDE SEQUENCE [LARGE SCALE GENOMIC DNA]</scope>
    <source>
        <strain evidence="2 3">MAH-3</strain>
    </source>
</reference>
<keyword evidence="1" id="KW-0732">Signal</keyword>
<keyword evidence="3" id="KW-1185">Reference proteome</keyword>
<comment type="caution">
    <text evidence="2">The sequence shown here is derived from an EMBL/GenBank/DDBJ whole genome shotgun (WGS) entry which is preliminary data.</text>
</comment>
<dbReference type="OrthoDB" id="669053at2"/>
<protein>
    <submittedName>
        <fullName evidence="2">DUF4421 domain-containing protein</fullName>
    </submittedName>
</protein>
<dbReference type="AlphaFoldDB" id="A0A556N6F1"/>
<evidence type="ECO:0000256" key="1">
    <source>
        <dbReference type="SAM" id="SignalP"/>
    </source>
</evidence>
<dbReference type="RefSeq" id="WP_144331179.1">
    <property type="nucleotide sequence ID" value="NZ_VLPL01000001.1"/>
</dbReference>
<feature type="chain" id="PRO_5022195010" evidence="1">
    <location>
        <begin position="21"/>
        <end position="352"/>
    </location>
</feature>
<name>A0A556N6F1_9FLAO</name>
<gene>
    <name evidence="2" type="ORF">FO442_00520</name>
</gene>
<proteinExistence type="predicted"/>
<evidence type="ECO:0000313" key="3">
    <source>
        <dbReference type="Proteomes" id="UP000316008"/>
    </source>
</evidence>